<name>E6PKB2_9ZZZZ</name>
<comment type="caution">
    <text evidence="8">The sequence shown here is derived from an EMBL/GenBank/DDBJ whole genome shotgun (WGS) entry which is preliminary data.</text>
</comment>
<dbReference type="Gene3D" id="3.90.380.10">
    <property type="entry name" value="Naphthalene 1,2-dioxygenase Alpha Subunit, Chain A, domain 1"/>
    <property type="match status" value="1"/>
</dbReference>
<organism evidence="8">
    <name type="scientific">mine drainage metagenome</name>
    <dbReference type="NCBI Taxonomy" id="410659"/>
    <lineage>
        <taxon>unclassified sequences</taxon>
        <taxon>metagenomes</taxon>
        <taxon>ecological metagenomes</taxon>
    </lineage>
</organism>
<reference evidence="8" key="1">
    <citation type="submission" date="2009-10" db="EMBL/GenBank/DDBJ databases">
        <title>Diversity of trophic interactions inside an arsenic-rich microbial ecosystem.</title>
        <authorList>
            <person name="Bertin P.N."/>
            <person name="Heinrich-Salmeron A."/>
            <person name="Pelletier E."/>
            <person name="Goulhen-Chollet F."/>
            <person name="Arsene-Ploetze F."/>
            <person name="Gallien S."/>
            <person name="Calteau A."/>
            <person name="Vallenet D."/>
            <person name="Casiot C."/>
            <person name="Chane-Woon-Ming B."/>
            <person name="Giloteaux L."/>
            <person name="Barakat M."/>
            <person name="Bonnefoy V."/>
            <person name="Bruneel O."/>
            <person name="Chandler M."/>
            <person name="Cleiss J."/>
            <person name="Duran R."/>
            <person name="Elbaz-Poulichet F."/>
            <person name="Fonknechten N."/>
            <person name="Lauga B."/>
            <person name="Mornico D."/>
            <person name="Ortet P."/>
            <person name="Schaeffer C."/>
            <person name="Siguier P."/>
            <person name="Alexander Thil Smith A."/>
            <person name="Van Dorsselaer A."/>
            <person name="Weissenbach J."/>
            <person name="Medigue C."/>
            <person name="Le Paslier D."/>
        </authorList>
    </citation>
    <scope>NUCLEOTIDE SEQUENCE</scope>
</reference>
<dbReference type="SUPFAM" id="SSF50022">
    <property type="entry name" value="ISP domain"/>
    <property type="match status" value="1"/>
</dbReference>
<proteinExistence type="predicted"/>
<dbReference type="InterPro" id="IPR050584">
    <property type="entry name" value="Cholesterol_7-desaturase"/>
</dbReference>
<dbReference type="InterPro" id="IPR017941">
    <property type="entry name" value="Rieske_2Fe-2S"/>
</dbReference>
<evidence type="ECO:0000256" key="4">
    <source>
        <dbReference type="ARBA" id="ARBA00023004"/>
    </source>
</evidence>
<sequence length="361" mass="41239">MLVTQQPVLRRFWYALTPLHVLDAGPRPFTLLGEKLVLWKRPDGQPAALRDRCCHRTAQLSKGFVDEAGRIVCGYHGWTYDCTGACVRVPQNPEGVIPTGARVESFRCTARYGYVWVALEEPLAPIPDFPEEGDAEFRRIFQFHERWATSPLRFMENAFDNAHFSYVHKANFGIYEQPKPSGYRLDVTADGFEAETHVPIRNPAHGHRITGSTGAFTERHLLNRWWLPFVRRFGCVYPESGIHHIIYNCATPIDDAHIMLAQWLYRNDAEAACSTQELIDWDRPIVDEDRDILEATDPDACIDTRRRIEFHMESDKPGLLMRKRLLALLQAHGEEEVFRPAPPRPTIPIQTRAGDVTAPTA</sequence>
<keyword evidence="3" id="KW-0560">Oxidoreductase</keyword>
<feature type="domain" description="Rieske" evidence="7">
    <location>
        <begin position="13"/>
        <end position="117"/>
    </location>
</feature>
<evidence type="ECO:0000259" key="7">
    <source>
        <dbReference type="PROSITE" id="PS51296"/>
    </source>
</evidence>
<dbReference type="InterPro" id="IPR044043">
    <property type="entry name" value="VanA_C_cat"/>
</dbReference>
<evidence type="ECO:0000256" key="2">
    <source>
        <dbReference type="ARBA" id="ARBA00022723"/>
    </source>
</evidence>
<evidence type="ECO:0000256" key="1">
    <source>
        <dbReference type="ARBA" id="ARBA00022714"/>
    </source>
</evidence>
<dbReference type="Gene3D" id="2.102.10.10">
    <property type="entry name" value="Rieske [2Fe-2S] iron-sulphur domain"/>
    <property type="match status" value="1"/>
</dbReference>
<dbReference type="SUPFAM" id="SSF55961">
    <property type="entry name" value="Bet v1-like"/>
    <property type="match status" value="1"/>
</dbReference>
<dbReference type="AlphaFoldDB" id="E6PKB2"/>
<dbReference type="Pfam" id="PF00355">
    <property type="entry name" value="Rieske"/>
    <property type="match status" value="1"/>
</dbReference>
<evidence type="ECO:0000256" key="6">
    <source>
        <dbReference type="SAM" id="MobiDB-lite"/>
    </source>
</evidence>
<keyword evidence="1" id="KW-0001">2Fe-2S</keyword>
<dbReference type="PROSITE" id="PS51296">
    <property type="entry name" value="RIESKE"/>
    <property type="match status" value="1"/>
</dbReference>
<evidence type="ECO:0000256" key="5">
    <source>
        <dbReference type="ARBA" id="ARBA00023014"/>
    </source>
</evidence>
<dbReference type="EMBL" id="CABM01000005">
    <property type="protein sequence ID" value="CBH95363.1"/>
    <property type="molecule type" value="Genomic_DNA"/>
</dbReference>
<dbReference type="GO" id="GO:0046872">
    <property type="term" value="F:metal ion binding"/>
    <property type="evidence" value="ECO:0007669"/>
    <property type="project" value="UniProtKB-KW"/>
</dbReference>
<dbReference type="GO" id="GO:0051213">
    <property type="term" value="F:dioxygenase activity"/>
    <property type="evidence" value="ECO:0007669"/>
    <property type="project" value="UniProtKB-KW"/>
</dbReference>
<dbReference type="PANTHER" id="PTHR21266">
    <property type="entry name" value="IRON-SULFUR DOMAIN CONTAINING PROTEIN"/>
    <property type="match status" value="1"/>
</dbReference>
<keyword evidence="8" id="KW-0223">Dioxygenase</keyword>
<dbReference type="PANTHER" id="PTHR21266:SF60">
    <property type="entry name" value="3-KETOSTEROID-9-ALPHA-MONOOXYGENASE, OXYGENASE COMPONENT"/>
    <property type="match status" value="1"/>
</dbReference>
<gene>
    <name evidence="8" type="ORF">CARN2_0754</name>
</gene>
<evidence type="ECO:0000313" key="8">
    <source>
        <dbReference type="EMBL" id="CBH95363.1"/>
    </source>
</evidence>
<protein>
    <submittedName>
        <fullName evidence="8">Putative ring-hydroxylating dioxygenase with Rieske 2Fe-2S domain</fullName>
    </submittedName>
</protein>
<keyword evidence="5" id="KW-0411">Iron-sulfur</keyword>
<evidence type="ECO:0000256" key="3">
    <source>
        <dbReference type="ARBA" id="ARBA00023002"/>
    </source>
</evidence>
<keyword evidence="4" id="KW-0408">Iron</keyword>
<dbReference type="InterPro" id="IPR036922">
    <property type="entry name" value="Rieske_2Fe-2S_sf"/>
</dbReference>
<dbReference type="GO" id="GO:0051537">
    <property type="term" value="F:2 iron, 2 sulfur cluster binding"/>
    <property type="evidence" value="ECO:0007669"/>
    <property type="project" value="UniProtKB-KW"/>
</dbReference>
<keyword evidence="2" id="KW-0479">Metal-binding</keyword>
<accession>E6PKB2</accession>
<feature type="region of interest" description="Disordered" evidence="6">
    <location>
        <begin position="338"/>
        <end position="361"/>
    </location>
</feature>
<dbReference type="Pfam" id="PF19112">
    <property type="entry name" value="VanA_C"/>
    <property type="match status" value="1"/>
</dbReference>